<keyword evidence="4" id="KW-1185">Reference proteome</keyword>
<dbReference type="InterPro" id="IPR004146">
    <property type="entry name" value="DC1"/>
</dbReference>
<evidence type="ECO:0000259" key="2">
    <source>
        <dbReference type="Pfam" id="PF03107"/>
    </source>
</evidence>
<dbReference type="Gene3D" id="3.30.40.10">
    <property type="entry name" value="Zinc/RING finger domain, C3HC4 (zinc finger)"/>
    <property type="match status" value="1"/>
</dbReference>
<feature type="non-terminal residue" evidence="3">
    <location>
        <position position="259"/>
    </location>
</feature>
<evidence type="ECO:0000313" key="3">
    <source>
        <dbReference type="EMBL" id="EYU27105.1"/>
    </source>
</evidence>
<dbReference type="PANTHER" id="PTHR46288:SF13">
    <property type="entry name" value="DC1 DOMAIN CONTAINING PROTEIN"/>
    <property type="match status" value="1"/>
</dbReference>
<dbReference type="Proteomes" id="UP000030748">
    <property type="component" value="Unassembled WGS sequence"/>
</dbReference>
<evidence type="ECO:0000256" key="1">
    <source>
        <dbReference type="ARBA" id="ARBA00022737"/>
    </source>
</evidence>
<reference evidence="3 4" key="1">
    <citation type="journal article" date="2013" name="Proc. Natl. Acad. Sci. U.S.A.">
        <title>Fine-scale variation in meiotic recombination in Mimulus inferred from population shotgun sequencing.</title>
        <authorList>
            <person name="Hellsten U."/>
            <person name="Wright K.M."/>
            <person name="Jenkins J."/>
            <person name="Shu S."/>
            <person name="Yuan Y."/>
            <person name="Wessler S.R."/>
            <person name="Schmutz J."/>
            <person name="Willis J.H."/>
            <person name="Rokhsar D.S."/>
        </authorList>
    </citation>
    <scope>NUCLEOTIDE SEQUENCE [LARGE SCALE GENOMIC DNA]</scope>
    <source>
        <strain evidence="4">cv. DUN x IM62</strain>
    </source>
</reference>
<dbReference type="InterPro" id="IPR013083">
    <property type="entry name" value="Znf_RING/FYVE/PHD"/>
</dbReference>
<dbReference type="EMBL" id="KI631506">
    <property type="protein sequence ID" value="EYU27105.1"/>
    <property type="molecule type" value="Genomic_DNA"/>
</dbReference>
<accession>A0A022QKT4</accession>
<dbReference type="InterPro" id="IPR046349">
    <property type="entry name" value="C1-like_sf"/>
</dbReference>
<feature type="domain" description="DC1" evidence="2">
    <location>
        <begin position="168"/>
        <end position="204"/>
    </location>
</feature>
<dbReference type="SUPFAM" id="SSF57889">
    <property type="entry name" value="Cysteine-rich domain"/>
    <property type="match status" value="3"/>
</dbReference>
<dbReference type="AlphaFoldDB" id="A0A022QKT4"/>
<keyword evidence="1" id="KW-0677">Repeat</keyword>
<gene>
    <name evidence="3" type="ORF">MIMGU_mgv1a026194mg</name>
</gene>
<name>A0A022QKT4_ERYGU</name>
<evidence type="ECO:0000313" key="4">
    <source>
        <dbReference type="Proteomes" id="UP000030748"/>
    </source>
</evidence>
<feature type="domain" description="DC1" evidence="2">
    <location>
        <begin position="115"/>
        <end position="158"/>
    </location>
</feature>
<feature type="domain" description="DC1" evidence="2">
    <location>
        <begin position="13"/>
        <end position="61"/>
    </location>
</feature>
<organism evidence="3 4">
    <name type="scientific">Erythranthe guttata</name>
    <name type="common">Yellow monkey flower</name>
    <name type="synonym">Mimulus guttatus</name>
    <dbReference type="NCBI Taxonomy" id="4155"/>
    <lineage>
        <taxon>Eukaryota</taxon>
        <taxon>Viridiplantae</taxon>
        <taxon>Streptophyta</taxon>
        <taxon>Embryophyta</taxon>
        <taxon>Tracheophyta</taxon>
        <taxon>Spermatophyta</taxon>
        <taxon>Magnoliopsida</taxon>
        <taxon>eudicotyledons</taxon>
        <taxon>Gunneridae</taxon>
        <taxon>Pentapetalae</taxon>
        <taxon>asterids</taxon>
        <taxon>lamiids</taxon>
        <taxon>Lamiales</taxon>
        <taxon>Phrymaceae</taxon>
        <taxon>Erythranthe</taxon>
    </lineage>
</organism>
<sequence length="259" mass="28606">MEELNRETAKLHFRHPHPLKLIVYNQTLNLNSPCSACKLKPSAGMLYSCIIFPHYFLHKSCFETQLSRWSIPTPSRVDSSEQNNEMAVEVVQQMIINNSKAIAQAKLTHPIDKRHALTLLAEPAYGEGQFRCDACRESGNGYSYHCRICGIDLHVSCAMLPLSVTRVSHVHTLHLFPCDICMKPGSRQWLYRCKPCGFNAHLKCGAPGMMNGGFPGGVPTQITNTNNGANTDVAQGLIGLVSGNGTMKDCGNDLFDLDD</sequence>
<protein>
    <recommendedName>
        <fullName evidence="2">DC1 domain-containing protein</fullName>
    </recommendedName>
</protein>
<dbReference type="Pfam" id="PF03107">
    <property type="entry name" value="C1_2"/>
    <property type="match status" value="3"/>
</dbReference>
<dbReference type="PANTHER" id="PTHR46288">
    <property type="entry name" value="PHORBOL-ESTER/DAG-TYPE DOMAIN-CONTAINING PROTEIN"/>
    <property type="match status" value="1"/>
</dbReference>
<proteinExistence type="predicted"/>